<dbReference type="Gene3D" id="3.20.110.20">
    <property type="match status" value="1"/>
</dbReference>
<evidence type="ECO:0000313" key="4">
    <source>
        <dbReference type="EMBL" id="CAB1127634.1"/>
    </source>
</evidence>
<dbReference type="CDD" id="cd10795">
    <property type="entry name" value="GH57N_MJA1_like"/>
    <property type="match status" value="1"/>
</dbReference>
<dbReference type="AlphaFoldDB" id="A0A6F8ZD72"/>
<evidence type="ECO:0000256" key="1">
    <source>
        <dbReference type="ARBA" id="ARBA00006821"/>
    </source>
</evidence>
<keyword evidence="5" id="KW-1185">Reference proteome</keyword>
<gene>
    <name evidence="4" type="ORF">R50_0128</name>
</gene>
<feature type="domain" description="Glycoside hydrolase family 57 N-terminal" evidence="3">
    <location>
        <begin position="7"/>
        <end position="287"/>
    </location>
</feature>
<dbReference type="Pfam" id="PF03065">
    <property type="entry name" value="Glyco_hydro_57"/>
    <property type="match status" value="1"/>
</dbReference>
<dbReference type="PANTHER" id="PTHR36306">
    <property type="entry name" value="ALPHA-AMYLASE-RELATED-RELATED"/>
    <property type="match status" value="1"/>
</dbReference>
<dbReference type="GO" id="GO:0003824">
    <property type="term" value="F:catalytic activity"/>
    <property type="evidence" value="ECO:0007669"/>
    <property type="project" value="InterPro"/>
</dbReference>
<dbReference type="EMBL" id="LR778114">
    <property type="protein sequence ID" value="CAB1127634.1"/>
    <property type="molecule type" value="Genomic_DNA"/>
</dbReference>
<dbReference type="InterPro" id="IPR052046">
    <property type="entry name" value="GH57_Enzymes"/>
</dbReference>
<proteinExistence type="inferred from homology"/>
<dbReference type="KEGG" id="hfv:R50_0128"/>
<evidence type="ECO:0000256" key="2">
    <source>
        <dbReference type="ARBA" id="ARBA00023277"/>
    </source>
</evidence>
<dbReference type="PANTHER" id="PTHR36306:SF1">
    <property type="entry name" value="ALPHA-AMYLASE-RELATED"/>
    <property type="match status" value="1"/>
</dbReference>
<dbReference type="SUPFAM" id="SSF88713">
    <property type="entry name" value="Glycoside hydrolase/deacetylase"/>
    <property type="match status" value="1"/>
</dbReference>
<keyword evidence="2" id="KW-0119">Carbohydrate metabolism</keyword>
<protein>
    <submittedName>
        <fullName evidence="4">Glyco_hydro_57 domain-containing protein</fullName>
    </submittedName>
</protein>
<organism evidence="4 5">
    <name type="scientific">Candidatus Hydrogenisulfobacillus filiaventi</name>
    <dbReference type="NCBI Taxonomy" id="2707344"/>
    <lineage>
        <taxon>Bacteria</taxon>
        <taxon>Bacillati</taxon>
        <taxon>Bacillota</taxon>
        <taxon>Clostridia</taxon>
        <taxon>Eubacteriales</taxon>
        <taxon>Clostridiales Family XVII. Incertae Sedis</taxon>
        <taxon>Candidatus Hydrogenisulfobacillus</taxon>
    </lineage>
</organism>
<dbReference type="InterPro" id="IPR004300">
    <property type="entry name" value="Glyco_hydro_57_N"/>
</dbReference>
<sequence length="416" mass="47084">MAQDLAIYVVMHQPRRLRLPAATLTPGMSAREMAPALFDEEMNARYLTKVAETSYRPALAMFHELAAERGLRLSLGISWSLVVQLERWAPDVITRLGELLALPGVELVGVEPYHSFLSYLDIKRFQRRMSWMRDHLAKRFGRQVTVTDTTEMMMNREIYLALDQLGFQGAVLDGRPQVMRGREPTRVFDGGGQMRLLARHVALSDDVGYRFTDRNWDGFPLLAPTYAHWIADTPGDFVMVGWDFETFGEHHRRESGIFEFMRHLPESLAAAGVRTRTLSEVIARHPAAEDPLPPPVETATWAGIGDISFFLGNPAQERVFRLMHHAYHTAVLNGDPELVDLALWLLQSDHLHLIQWYGRFGPEAEVSAYFTPDEWWPLGNQGIVNEIARVYEQFVGAVAGRPARRAAGRHAVMAGT</sequence>
<evidence type="ECO:0000259" key="3">
    <source>
        <dbReference type="Pfam" id="PF03065"/>
    </source>
</evidence>
<dbReference type="Proteomes" id="UP000503399">
    <property type="component" value="Chromosome"/>
</dbReference>
<name>A0A6F8ZD72_9FIRM</name>
<reference evidence="4 5" key="1">
    <citation type="submission" date="2020-02" db="EMBL/GenBank/DDBJ databases">
        <authorList>
            <person name="Hogendoorn C."/>
        </authorList>
    </citation>
    <scope>NUCLEOTIDE SEQUENCE [LARGE SCALE GENOMIC DNA]</scope>
    <source>
        <strain evidence="4">R501</strain>
    </source>
</reference>
<evidence type="ECO:0000313" key="5">
    <source>
        <dbReference type="Proteomes" id="UP000503399"/>
    </source>
</evidence>
<dbReference type="GO" id="GO:0005975">
    <property type="term" value="P:carbohydrate metabolic process"/>
    <property type="evidence" value="ECO:0007669"/>
    <property type="project" value="InterPro"/>
</dbReference>
<accession>A0A6F8ZD72</accession>
<dbReference type="InterPro" id="IPR011330">
    <property type="entry name" value="Glyco_hydro/deAcase_b/a-brl"/>
</dbReference>
<comment type="similarity">
    <text evidence="1">Belongs to the glycosyl hydrolase 57 family.</text>
</comment>